<dbReference type="InterPro" id="IPR004841">
    <property type="entry name" value="AA-permease/SLC12A_dom"/>
</dbReference>
<dbReference type="VEuPathDB" id="FungiDB:KRP23_5083"/>
<dbReference type="Proteomes" id="UP000005238">
    <property type="component" value="Unassembled WGS sequence"/>
</dbReference>
<dbReference type="GO" id="GO:0005743">
    <property type="term" value="C:mitochondrial inner membrane"/>
    <property type="evidence" value="ECO:0007669"/>
    <property type="project" value="UniProtKB-SubCell"/>
</dbReference>
<organism evidence="12 13">
    <name type="scientific">Phytophthora ramorum</name>
    <name type="common">Sudden oak death agent</name>
    <dbReference type="NCBI Taxonomy" id="164328"/>
    <lineage>
        <taxon>Eukaryota</taxon>
        <taxon>Sar</taxon>
        <taxon>Stramenopiles</taxon>
        <taxon>Oomycota</taxon>
        <taxon>Peronosporomycetes</taxon>
        <taxon>Peronosporales</taxon>
        <taxon>Peronosporaceae</taxon>
        <taxon>Phytophthora</taxon>
    </lineage>
</organism>
<feature type="transmembrane region" description="Helical" evidence="10">
    <location>
        <begin position="1236"/>
        <end position="1253"/>
    </location>
</feature>
<dbReference type="PANTHER" id="PTHR45678:SF9">
    <property type="entry name" value="CALCIUM-BINDING MITOCHONDRIAL CARRIER PROTEIN ARALAR1"/>
    <property type="match status" value="1"/>
</dbReference>
<protein>
    <recommendedName>
        <fullName evidence="11">Amino acid permease/ SLC12A domain-containing protein</fullName>
    </recommendedName>
</protein>
<evidence type="ECO:0000256" key="10">
    <source>
        <dbReference type="SAM" id="Phobius"/>
    </source>
</evidence>
<evidence type="ECO:0000313" key="12">
    <source>
        <dbReference type="EnsemblProtists" id="Phyra96461"/>
    </source>
</evidence>
<feature type="transmembrane region" description="Helical" evidence="10">
    <location>
        <begin position="472"/>
        <end position="490"/>
    </location>
</feature>
<dbReference type="InParanoid" id="H3HDT9"/>
<feature type="transmembrane region" description="Helical" evidence="10">
    <location>
        <begin position="1357"/>
        <end position="1384"/>
    </location>
</feature>
<feature type="repeat" description="Solcar" evidence="8">
    <location>
        <begin position="133"/>
        <end position="217"/>
    </location>
</feature>
<sequence length="1533" mass="164514">MTSSVALRHIPPLKVRSLGPREAANAPKTLHSATAIPLHLKLAVGGMAGAVGMVTTFPMDIVKTHLQGQTRTGGRMMFSGPLQCFQHIVATDGLRGLYRGLPPTLMGVLPEKAIKLAVNEQLREQFADADGHLSLPKQALAGAGAGSAQSIITNPVEIVKIRLQMQTSLPLAERQTAVEIARSLGFRGVYKGAGVCFLRDVPYAVLFFPSYATLRDAWTDESTGKNSVLSIVAAGAIAGAGAAAICTPADVIKTRLQMKGSPYTGMVDCVRKIVAANGPKALMKGAGPRMMVQAPLFGITLVAFELQKKYMESLPLPTPRTLSDTLVLASYSLALQKEASTRVGSAAAGPNATSAVAKYKPGKWDIFMLGITIVIGGQYFCWNAGVAAGLYSFFISYLLIATAYVALCCCTAEITGALPFAGGAYGLARCTLGFYPAFMIGCCEALEYIAYVSTSTIAFVDLIVDSVPEVKPYRPLLWGLFYLSALVFHIKGGRAFWLFNMGLGVVSLLIVVLFCFGSLPFVNFAEYAVDPDLEFVDGFPGFMKALPLAAWFFVGVEALPMASDQIQHAKHIVPIAQVACVVTLFVTGVFVYFVTASLPPGLAALPAELVPFDNGFTLLFNIERHAATVLSLPATYATAFGFMWCYGKLIVAMATSKLLPAFLSKTTEAEETPYAALIAGTSVSYALCLVVYWVPSIGPNLFNICMLSGFMSYTGQCVGYISLKHNYRNIKSSEFQSPFGSFGALYSMCVWVLSIVGIVGFQGNGNVETLVFLAVVALLTVFYFAYARKRQTFSPQENRVMLVAHVTKFNIKKLATGPSASHTTEYRHGKLDIFALGITIVIGGQYFCWNEGVNAGVFSFLIGYLLIASAYITLCCCTAEITGALPFAGGSYGLARCTLGFYPAFMIGCCEALEYIAYVSTSTIAFVDLLVDAAPSLESLSPLLWALFYASALVIQIKGGRAFWVFNLGIGIVSFLIVVLYCLGSLAFVDFGKYGSDPNLEFAGGFAGFMKALPLAAWFFVGVEALSLSSDQVDQPKKIVPVAQVSCVLTLFVTGFVVYFVTASLPPGLAELPQELVPFNRGFELMFNVSHHAATVLSLPATYATAFGFMWCYGKLIVAMATSNLLPKFLSTTTKGNETPYGALLAGSAVSYALCTISYFVPDVGKNLFKICILSAFMSYTGQCIGYIALKRNYRNIKSSEFRSPFGIAGAVYSAVIWVLAIISVAAFQGNGGVEIIAFSLTVALLTIFYFGYARKRQTFSAAENRVMLVAHVTKFNVKKMAAGRRPLAPASSQIQPTQGKQADSRDAQPSSGPSAKTTRAQYKPAKLDIMMLGITIVIGGQYFCWNAGIASGFFSFLAAFFLIASAYTTLCCCTAEITGALPFAGGSYGLARSTYATAFGFMWCYGKLIVAMATSKLLPAFLAKTVKDTETAYGALLGGSTVSYALCVISYFVPTVGENLFNICILAAFMSYTVVGFQDNEGIEIIAFSIIVTLLTIFYFGYAKKRQTFSSAENRVMLVAHVTKFNVKKVAA</sequence>
<feature type="transmembrane region" description="Helical" evidence="10">
    <location>
        <begin position="701"/>
        <end position="723"/>
    </location>
</feature>
<dbReference type="Gene3D" id="1.50.40.10">
    <property type="entry name" value="Mitochondrial carrier domain"/>
    <property type="match status" value="1"/>
</dbReference>
<dbReference type="Gene3D" id="1.20.1740.10">
    <property type="entry name" value="Amino acid/polyamine transporter I"/>
    <property type="match status" value="2"/>
</dbReference>
<dbReference type="VEuPathDB" id="FungiDB:KRP23_3952"/>
<reference evidence="12" key="2">
    <citation type="submission" date="2015-06" db="UniProtKB">
        <authorList>
            <consortium name="EnsemblProtists"/>
        </authorList>
    </citation>
    <scope>IDENTIFICATION</scope>
    <source>
        <strain evidence="12">Pr102</strain>
    </source>
</reference>
<feature type="transmembrane region" description="Helical" evidence="10">
    <location>
        <begin position="1211"/>
        <end position="1230"/>
    </location>
</feature>
<evidence type="ECO:0000256" key="8">
    <source>
        <dbReference type="PROSITE-ProRule" id="PRU00282"/>
    </source>
</evidence>
<dbReference type="Pfam" id="PF00324">
    <property type="entry name" value="AA_permease"/>
    <property type="match status" value="1"/>
</dbReference>
<reference evidence="13" key="1">
    <citation type="journal article" date="2006" name="Science">
        <title>Phytophthora genome sequences uncover evolutionary origins and mechanisms of pathogenesis.</title>
        <authorList>
            <person name="Tyler B.M."/>
            <person name="Tripathy S."/>
            <person name="Zhang X."/>
            <person name="Dehal P."/>
            <person name="Jiang R.H."/>
            <person name="Aerts A."/>
            <person name="Arredondo F.D."/>
            <person name="Baxter L."/>
            <person name="Bensasson D."/>
            <person name="Beynon J.L."/>
            <person name="Chapman J."/>
            <person name="Damasceno C.M."/>
            <person name="Dorrance A.E."/>
            <person name="Dou D."/>
            <person name="Dickerman A.W."/>
            <person name="Dubchak I.L."/>
            <person name="Garbelotto M."/>
            <person name="Gijzen M."/>
            <person name="Gordon S.G."/>
            <person name="Govers F."/>
            <person name="Grunwald N.J."/>
            <person name="Huang W."/>
            <person name="Ivors K.L."/>
            <person name="Jones R.W."/>
            <person name="Kamoun S."/>
            <person name="Krampis K."/>
            <person name="Lamour K.H."/>
            <person name="Lee M.K."/>
            <person name="McDonald W.H."/>
            <person name="Medina M."/>
            <person name="Meijer H.J."/>
            <person name="Nordberg E.K."/>
            <person name="Maclean D.J."/>
            <person name="Ospina-Giraldo M.D."/>
            <person name="Morris P.F."/>
            <person name="Phuntumart V."/>
            <person name="Putnam N.H."/>
            <person name="Rash S."/>
            <person name="Rose J.K."/>
            <person name="Sakihama Y."/>
            <person name="Salamov A.A."/>
            <person name="Savidor A."/>
            <person name="Scheuring C.F."/>
            <person name="Smith B.M."/>
            <person name="Sobral B.W."/>
            <person name="Terry A."/>
            <person name="Torto-Alalibo T.A."/>
            <person name="Win J."/>
            <person name="Xu Z."/>
            <person name="Zhang H."/>
            <person name="Grigoriev I.V."/>
            <person name="Rokhsar D.S."/>
            <person name="Boore J.L."/>
        </authorList>
    </citation>
    <scope>NUCLEOTIDE SEQUENCE [LARGE SCALE GENOMIC DNA]</scope>
    <source>
        <strain evidence="13">Pr102</strain>
    </source>
</reference>
<evidence type="ECO:0000256" key="3">
    <source>
        <dbReference type="ARBA" id="ARBA00022692"/>
    </source>
</evidence>
<feature type="repeat" description="Solcar" evidence="8">
    <location>
        <begin position="226"/>
        <end position="310"/>
    </location>
</feature>
<evidence type="ECO:0000256" key="6">
    <source>
        <dbReference type="ARBA" id="ARBA00023128"/>
    </source>
</evidence>
<evidence type="ECO:0000256" key="1">
    <source>
        <dbReference type="ARBA" id="ARBA00004448"/>
    </source>
</evidence>
<dbReference type="VEuPathDB" id="FungiDB:KRP22_5615"/>
<evidence type="ECO:0000256" key="2">
    <source>
        <dbReference type="ARBA" id="ARBA00006375"/>
    </source>
</evidence>
<dbReference type="eggNOG" id="KOG0751">
    <property type="taxonomic scope" value="Eukaryota"/>
</dbReference>
<dbReference type="InterPro" id="IPR051028">
    <property type="entry name" value="Mito_Solute_Carrier"/>
</dbReference>
<feature type="transmembrane region" description="Helical" evidence="10">
    <location>
        <begin position="394"/>
        <end position="420"/>
    </location>
</feature>
<evidence type="ECO:0000256" key="9">
    <source>
        <dbReference type="SAM" id="MobiDB-lite"/>
    </source>
</evidence>
<feature type="transmembrane region" description="Helical" evidence="10">
    <location>
        <begin position="542"/>
        <end position="560"/>
    </location>
</feature>
<feature type="transmembrane region" description="Helical" evidence="10">
    <location>
        <begin position="861"/>
        <end position="887"/>
    </location>
</feature>
<evidence type="ECO:0000256" key="7">
    <source>
        <dbReference type="ARBA" id="ARBA00023136"/>
    </source>
</evidence>
<evidence type="ECO:0000259" key="11">
    <source>
        <dbReference type="Pfam" id="PF00324"/>
    </source>
</evidence>
<proteinExistence type="inferred from homology"/>
<feature type="transmembrane region" description="Helical" evidence="10">
    <location>
        <begin position="1039"/>
        <end position="1061"/>
    </location>
</feature>
<dbReference type="PROSITE" id="PS50920">
    <property type="entry name" value="SOLCAR"/>
    <property type="match status" value="3"/>
</dbReference>
<feature type="domain" description="Amino acid permease/ SLC12A" evidence="11">
    <location>
        <begin position="853"/>
        <end position="1254"/>
    </location>
</feature>
<feature type="transmembrane region" description="Helical" evidence="10">
    <location>
        <begin position="769"/>
        <end position="786"/>
    </location>
</feature>
<feature type="transmembrane region" description="Helical" evidence="10">
    <location>
        <begin position="899"/>
        <end position="919"/>
    </location>
</feature>
<dbReference type="VEuPathDB" id="FungiDB:KRP23_8149"/>
<dbReference type="GO" id="GO:0022857">
    <property type="term" value="F:transmembrane transporter activity"/>
    <property type="evidence" value="ECO:0000318"/>
    <property type="project" value="GO_Central"/>
</dbReference>
<feature type="transmembrane region" description="Helical" evidence="10">
    <location>
        <begin position="1396"/>
        <end position="1414"/>
    </location>
</feature>
<feature type="transmembrane region" description="Helical" evidence="10">
    <location>
        <begin position="831"/>
        <end position="849"/>
    </location>
</feature>
<dbReference type="InterPro" id="IPR018108">
    <property type="entry name" value="MCP_transmembrane"/>
</dbReference>
<keyword evidence="5 10" id="KW-1133">Transmembrane helix</keyword>
<feature type="transmembrane region" description="Helical" evidence="10">
    <location>
        <begin position="1101"/>
        <end position="1121"/>
    </location>
</feature>
<keyword evidence="3 8" id="KW-0812">Transmembrane</keyword>
<dbReference type="Pfam" id="PF13520">
    <property type="entry name" value="AA_permease_2"/>
    <property type="match status" value="1"/>
</dbReference>
<feature type="repeat" description="Solcar" evidence="8">
    <location>
        <begin position="36"/>
        <end position="125"/>
    </location>
</feature>
<feature type="transmembrane region" description="Helical" evidence="10">
    <location>
        <begin position="1461"/>
        <end position="1478"/>
    </location>
</feature>
<name>H3HDT9_PHYRM</name>
<dbReference type="PANTHER" id="PTHR45678">
    <property type="entry name" value="MITOCHONDRIAL 2-OXODICARBOXYLATE CARRIER 1-RELATED"/>
    <property type="match status" value="1"/>
</dbReference>
<dbReference type="VEuPathDB" id="FungiDB:KRP22_2789"/>
<dbReference type="HOGENOM" id="CLU_247186_0_0_1"/>
<feature type="transmembrane region" description="Helical" evidence="10">
    <location>
        <begin position="634"/>
        <end position="654"/>
    </location>
</feature>
<feature type="transmembrane region" description="Helical" evidence="10">
    <location>
        <begin position="674"/>
        <end position="695"/>
    </location>
</feature>
<feature type="transmembrane region" description="Helical" evidence="10">
    <location>
        <begin position="1141"/>
        <end position="1162"/>
    </location>
</feature>
<feature type="transmembrane region" description="Helical" evidence="10">
    <location>
        <begin position="572"/>
        <end position="594"/>
    </location>
</feature>
<keyword evidence="6" id="KW-0496">Mitochondrion</keyword>
<feature type="transmembrane region" description="Helical" evidence="10">
    <location>
        <begin position="1168"/>
        <end position="1190"/>
    </location>
</feature>
<feature type="transmembrane region" description="Helical" evidence="10">
    <location>
        <begin position="1434"/>
        <end position="1454"/>
    </location>
</feature>
<comment type="similarity">
    <text evidence="2">Belongs to the mitochondrial carrier (TC 2.A.29) family.</text>
</comment>
<feature type="transmembrane region" description="Helical" evidence="10">
    <location>
        <begin position="1330"/>
        <end position="1351"/>
    </location>
</feature>
<feature type="transmembrane region" description="Helical" evidence="10">
    <location>
        <begin position="964"/>
        <end position="989"/>
    </location>
</feature>
<feature type="region of interest" description="Disordered" evidence="9">
    <location>
        <begin position="1285"/>
        <end position="1320"/>
    </location>
</feature>
<comment type="subcellular location">
    <subcellularLocation>
        <location evidence="1">Mitochondrion inner membrane</location>
        <topology evidence="1">Multi-pass membrane protein</topology>
    </subcellularLocation>
</comment>
<feature type="transmembrane region" description="Helical" evidence="10">
    <location>
        <begin position="744"/>
        <end position="763"/>
    </location>
</feature>
<keyword evidence="13" id="KW-1185">Reference proteome</keyword>
<dbReference type="EnsemblProtists" id="Phyra96461">
    <property type="protein sequence ID" value="Phyra96461"/>
    <property type="gene ID" value="Phyra96461"/>
</dbReference>
<dbReference type="Pfam" id="PF00153">
    <property type="entry name" value="Mito_carr"/>
    <property type="match status" value="3"/>
</dbReference>
<evidence type="ECO:0000256" key="4">
    <source>
        <dbReference type="ARBA" id="ARBA00022792"/>
    </source>
</evidence>
<keyword evidence="4" id="KW-0999">Mitochondrion inner membrane</keyword>
<feature type="transmembrane region" description="Helical" evidence="10">
    <location>
        <begin position="939"/>
        <end position="957"/>
    </location>
</feature>
<evidence type="ECO:0000313" key="13">
    <source>
        <dbReference type="Proteomes" id="UP000005238"/>
    </source>
</evidence>
<dbReference type="InterPro" id="IPR002293">
    <property type="entry name" value="AA/rel_permease1"/>
</dbReference>
<dbReference type="VEuPathDB" id="FungiDB:KRP22_2790"/>
<feature type="compositionally biased region" description="Polar residues" evidence="9">
    <location>
        <begin position="1291"/>
        <end position="1320"/>
    </location>
</feature>
<dbReference type="EMBL" id="DS566076">
    <property type="status" value="NOT_ANNOTATED_CDS"/>
    <property type="molecule type" value="Genomic_DNA"/>
</dbReference>
<dbReference type="VEuPathDB" id="FungiDB:KRP23_3954"/>
<accession>H3HDT9</accession>
<dbReference type="InterPro" id="IPR023395">
    <property type="entry name" value="MCP_dom_sf"/>
</dbReference>
<feature type="transmembrane region" description="Helical" evidence="10">
    <location>
        <begin position="497"/>
        <end position="522"/>
    </location>
</feature>
<keyword evidence="7 8" id="KW-0472">Membrane</keyword>
<evidence type="ECO:0000256" key="5">
    <source>
        <dbReference type="ARBA" id="ARBA00022989"/>
    </source>
</evidence>
<feature type="transmembrane region" description="Helical" evidence="10">
    <location>
        <begin position="1484"/>
        <end position="1503"/>
    </location>
</feature>
<feature type="transmembrane region" description="Helical" evidence="10">
    <location>
        <begin position="366"/>
        <end position="388"/>
    </location>
</feature>
<dbReference type="SUPFAM" id="SSF103506">
    <property type="entry name" value="Mitochondrial carrier"/>
    <property type="match status" value="1"/>
</dbReference>
<feature type="transmembrane region" description="Helical" evidence="10">
    <location>
        <begin position="1009"/>
        <end position="1027"/>
    </location>
</feature>